<name>A0ABT5K1U9_9BURK</name>
<feature type="chain" id="PRO_5045053828" evidence="1">
    <location>
        <begin position="22"/>
        <end position="198"/>
    </location>
</feature>
<evidence type="ECO:0000313" key="3">
    <source>
        <dbReference type="EMBL" id="MDC8758368.1"/>
    </source>
</evidence>
<dbReference type="NCBIfam" id="TIGR02595">
    <property type="entry name" value="PEP_CTERM"/>
    <property type="match status" value="1"/>
</dbReference>
<evidence type="ECO:0000256" key="1">
    <source>
        <dbReference type="SAM" id="SignalP"/>
    </source>
</evidence>
<reference evidence="3 4" key="1">
    <citation type="submission" date="2022-10" db="EMBL/GenBank/DDBJ databases">
        <title>Janthinobacterium sp. hw3 Genome sequencing.</title>
        <authorList>
            <person name="Park S."/>
        </authorList>
    </citation>
    <scope>NUCLEOTIDE SEQUENCE [LARGE SCALE GENOMIC DNA]</scope>
    <source>
        <strain evidence="4">hw3</strain>
    </source>
</reference>
<keyword evidence="4" id="KW-1185">Reference proteome</keyword>
<evidence type="ECO:0000259" key="2">
    <source>
        <dbReference type="Pfam" id="PF07589"/>
    </source>
</evidence>
<accession>A0ABT5K1U9</accession>
<comment type="caution">
    <text evidence="3">The sequence shown here is derived from an EMBL/GenBank/DDBJ whole genome shotgun (WGS) entry which is preliminary data.</text>
</comment>
<organism evidence="3 4">
    <name type="scientific">Janthinobacterium fluminis</name>
    <dbReference type="NCBI Taxonomy" id="2987524"/>
    <lineage>
        <taxon>Bacteria</taxon>
        <taxon>Pseudomonadati</taxon>
        <taxon>Pseudomonadota</taxon>
        <taxon>Betaproteobacteria</taxon>
        <taxon>Burkholderiales</taxon>
        <taxon>Oxalobacteraceae</taxon>
        <taxon>Janthinobacterium</taxon>
    </lineage>
</organism>
<gene>
    <name evidence="3" type="ORF">OIK44_12305</name>
</gene>
<evidence type="ECO:0000313" key="4">
    <source>
        <dbReference type="Proteomes" id="UP001221208"/>
    </source>
</evidence>
<dbReference type="EMBL" id="JAQQXR010000004">
    <property type="protein sequence ID" value="MDC8758368.1"/>
    <property type="molecule type" value="Genomic_DNA"/>
</dbReference>
<protein>
    <submittedName>
        <fullName evidence="3">FxDxF family PEP-CTERM protein</fullName>
    </submittedName>
</protein>
<feature type="domain" description="Ice-binding protein C-terminal" evidence="2">
    <location>
        <begin position="171"/>
        <end position="195"/>
    </location>
</feature>
<dbReference type="Proteomes" id="UP001221208">
    <property type="component" value="Unassembled WGS sequence"/>
</dbReference>
<keyword evidence="1" id="KW-0732">Signal</keyword>
<dbReference type="NCBIfam" id="NF038127">
    <property type="entry name" value="FDP_fam"/>
    <property type="match status" value="1"/>
</dbReference>
<dbReference type="Pfam" id="PF07589">
    <property type="entry name" value="PEP-CTERM"/>
    <property type="match status" value="1"/>
</dbReference>
<proteinExistence type="predicted"/>
<dbReference type="Gene3D" id="2.60.120.380">
    <property type="match status" value="1"/>
</dbReference>
<dbReference type="InterPro" id="IPR013424">
    <property type="entry name" value="Ice-binding_C"/>
</dbReference>
<dbReference type="RefSeq" id="WP_273671043.1">
    <property type="nucleotide sequence ID" value="NZ_JAQQXR010000004.1"/>
</dbReference>
<feature type="signal peptide" evidence="1">
    <location>
        <begin position="1"/>
        <end position="21"/>
    </location>
</feature>
<sequence length="198" mass="20916">MKKFLKVIAAASLCAAFSAQAATTVSNNQNNSIATAQSLNPFFSTEFQANIDNSTLLPHATVKGIGHGALDFYKFTVLSGNTKATFDIDFGKPSGDTYLTLYSASGNVLVQKDDSSVIDPGSTHLYDSFISYTFATAGDYVIGVGRCCAMQPLSQGQTYTLHVSADAAISAVPEPESYAMLLAGLGLLGFMARRRKAA</sequence>
<dbReference type="NCBIfam" id="NF038126">
    <property type="entry name" value="PEP_CTERM_FxDxF"/>
    <property type="match status" value="1"/>
</dbReference>